<organism evidence="1 2">
    <name type="scientific">Thelephora ganbajun</name>
    <name type="common">Ganba fungus</name>
    <dbReference type="NCBI Taxonomy" id="370292"/>
    <lineage>
        <taxon>Eukaryota</taxon>
        <taxon>Fungi</taxon>
        <taxon>Dikarya</taxon>
        <taxon>Basidiomycota</taxon>
        <taxon>Agaricomycotina</taxon>
        <taxon>Agaricomycetes</taxon>
        <taxon>Thelephorales</taxon>
        <taxon>Thelephoraceae</taxon>
        <taxon>Thelephora</taxon>
    </lineage>
</organism>
<evidence type="ECO:0000313" key="1">
    <source>
        <dbReference type="EMBL" id="KAF9642840.1"/>
    </source>
</evidence>
<protein>
    <submittedName>
        <fullName evidence="1">Uncharacterized protein</fullName>
    </submittedName>
</protein>
<dbReference type="Proteomes" id="UP000886501">
    <property type="component" value="Unassembled WGS sequence"/>
</dbReference>
<gene>
    <name evidence="1" type="ORF">BDM02DRAFT_3132825</name>
</gene>
<proteinExistence type="predicted"/>
<sequence length="508" mass="55984">MVHYKLNFTVSSPGNSTVFVEFSPNGRFLAVGDRDLSSLYILDRLTGFHPTISATTPAEPTALVWETSKAFYVGLSDGCFTYYQIDLGGSRLVKGVTNSVFHGVFPVTAMALDTESKTLVLSVGPEVFAFQRIRMTSEFRFVANISSRFNFKSDPGTPAPPFPRSICFTPNNTLVIAFCRQNIASIVLEFDGDSRLRSSFQTAKIQRHSDYSGLPLLKAITSASEDEIQRLTRFWVYGSASQADSDTFPFLFINGGVATLSGSASGVAMVKDTITQREMQLLDHTVVADRPISALAYHISTDRYSIVTADCGTNATVKVWTARRSSNSRGQSRYAFLTQKGYVIAILVVVSAVIALGRMERLLNTDKISHFCFQIALAFAKLCIEIGYLILGVAEFVVLDFRVAGRSDRENHSRKTSKHPVVLPSCPIHFNHPFEACRTRRRPHTADGNDIRFSSMRFRASRTRIVVGDSPSTPTNAGQNRVVWVGLLGASLLFCYSDGLQPPPSITE</sequence>
<keyword evidence="2" id="KW-1185">Reference proteome</keyword>
<comment type="caution">
    <text evidence="1">The sequence shown here is derived from an EMBL/GenBank/DDBJ whole genome shotgun (WGS) entry which is preliminary data.</text>
</comment>
<reference evidence="1" key="1">
    <citation type="submission" date="2019-10" db="EMBL/GenBank/DDBJ databases">
        <authorList>
            <consortium name="DOE Joint Genome Institute"/>
            <person name="Kuo A."/>
            <person name="Miyauchi S."/>
            <person name="Kiss E."/>
            <person name="Drula E."/>
            <person name="Kohler A."/>
            <person name="Sanchez-Garcia M."/>
            <person name="Andreopoulos B."/>
            <person name="Barry K.W."/>
            <person name="Bonito G."/>
            <person name="Buee M."/>
            <person name="Carver A."/>
            <person name="Chen C."/>
            <person name="Cichocki N."/>
            <person name="Clum A."/>
            <person name="Culley D."/>
            <person name="Crous P.W."/>
            <person name="Fauchery L."/>
            <person name="Girlanda M."/>
            <person name="Hayes R."/>
            <person name="Keri Z."/>
            <person name="Labutti K."/>
            <person name="Lipzen A."/>
            <person name="Lombard V."/>
            <person name="Magnuson J."/>
            <person name="Maillard F."/>
            <person name="Morin E."/>
            <person name="Murat C."/>
            <person name="Nolan M."/>
            <person name="Ohm R."/>
            <person name="Pangilinan J."/>
            <person name="Pereira M."/>
            <person name="Perotto S."/>
            <person name="Peter M."/>
            <person name="Riley R."/>
            <person name="Sitrit Y."/>
            <person name="Stielow B."/>
            <person name="Szollosi G."/>
            <person name="Zifcakova L."/>
            <person name="Stursova M."/>
            <person name="Spatafora J.W."/>
            <person name="Tedersoo L."/>
            <person name="Vaario L.-M."/>
            <person name="Yamada A."/>
            <person name="Yan M."/>
            <person name="Wang P."/>
            <person name="Xu J."/>
            <person name="Bruns T."/>
            <person name="Baldrian P."/>
            <person name="Vilgalys R."/>
            <person name="Henrissat B."/>
            <person name="Grigoriev I.V."/>
            <person name="Hibbett D."/>
            <person name="Nagy L.G."/>
            <person name="Martin F.M."/>
        </authorList>
    </citation>
    <scope>NUCLEOTIDE SEQUENCE</scope>
    <source>
        <strain evidence="1">P2</strain>
    </source>
</reference>
<name>A0ACB6Z0B4_THEGA</name>
<evidence type="ECO:0000313" key="2">
    <source>
        <dbReference type="Proteomes" id="UP000886501"/>
    </source>
</evidence>
<reference evidence="1" key="2">
    <citation type="journal article" date="2020" name="Nat. Commun.">
        <title>Large-scale genome sequencing of mycorrhizal fungi provides insights into the early evolution of symbiotic traits.</title>
        <authorList>
            <person name="Miyauchi S."/>
            <person name="Kiss E."/>
            <person name="Kuo A."/>
            <person name="Drula E."/>
            <person name="Kohler A."/>
            <person name="Sanchez-Garcia M."/>
            <person name="Morin E."/>
            <person name="Andreopoulos B."/>
            <person name="Barry K.W."/>
            <person name="Bonito G."/>
            <person name="Buee M."/>
            <person name="Carver A."/>
            <person name="Chen C."/>
            <person name="Cichocki N."/>
            <person name="Clum A."/>
            <person name="Culley D."/>
            <person name="Crous P.W."/>
            <person name="Fauchery L."/>
            <person name="Girlanda M."/>
            <person name="Hayes R.D."/>
            <person name="Keri Z."/>
            <person name="LaButti K."/>
            <person name="Lipzen A."/>
            <person name="Lombard V."/>
            <person name="Magnuson J."/>
            <person name="Maillard F."/>
            <person name="Murat C."/>
            <person name="Nolan M."/>
            <person name="Ohm R.A."/>
            <person name="Pangilinan J."/>
            <person name="Pereira M.F."/>
            <person name="Perotto S."/>
            <person name="Peter M."/>
            <person name="Pfister S."/>
            <person name="Riley R."/>
            <person name="Sitrit Y."/>
            <person name="Stielow J.B."/>
            <person name="Szollosi G."/>
            <person name="Zifcakova L."/>
            <person name="Stursova M."/>
            <person name="Spatafora J.W."/>
            <person name="Tedersoo L."/>
            <person name="Vaario L.M."/>
            <person name="Yamada A."/>
            <person name="Yan M."/>
            <person name="Wang P."/>
            <person name="Xu J."/>
            <person name="Bruns T."/>
            <person name="Baldrian P."/>
            <person name="Vilgalys R."/>
            <person name="Dunand C."/>
            <person name="Henrissat B."/>
            <person name="Grigoriev I.V."/>
            <person name="Hibbett D."/>
            <person name="Nagy L.G."/>
            <person name="Martin F.M."/>
        </authorList>
    </citation>
    <scope>NUCLEOTIDE SEQUENCE</scope>
    <source>
        <strain evidence="1">P2</strain>
    </source>
</reference>
<dbReference type="EMBL" id="MU118342">
    <property type="protein sequence ID" value="KAF9642840.1"/>
    <property type="molecule type" value="Genomic_DNA"/>
</dbReference>
<accession>A0ACB6Z0B4</accession>